<evidence type="ECO:0000256" key="1">
    <source>
        <dbReference type="ARBA" id="ARBA00004123"/>
    </source>
</evidence>
<dbReference type="Pfam" id="PF18773">
    <property type="entry name" value="Importin_rep"/>
    <property type="match status" value="1"/>
</dbReference>
<reference evidence="7 8" key="1">
    <citation type="journal article" date="2021" name="J. Hered.">
        <title>A chromosome-level genome assembly of the parasitoid wasp, Cotesia glomerata (Hymenoptera: Braconidae).</title>
        <authorList>
            <person name="Pinto B.J."/>
            <person name="Weis J.J."/>
            <person name="Gamble T."/>
            <person name="Ode P.J."/>
            <person name="Paul R."/>
            <person name="Zaspel J.M."/>
        </authorList>
    </citation>
    <scope>NUCLEOTIDE SEQUENCE [LARGE SCALE GENOMIC DNA]</scope>
    <source>
        <strain evidence="7">CgM1</strain>
    </source>
</reference>
<evidence type="ECO:0000313" key="8">
    <source>
        <dbReference type="Proteomes" id="UP000826195"/>
    </source>
</evidence>
<keyword evidence="8" id="KW-1185">Reference proteome</keyword>
<comment type="caution">
    <text evidence="7">The sequence shown here is derived from an EMBL/GenBank/DDBJ whole genome shotgun (WGS) entry which is preliminary data.</text>
</comment>
<dbReference type="AlphaFoldDB" id="A0AAV7IG95"/>
<keyword evidence="5" id="KW-0539">Nucleus</keyword>
<evidence type="ECO:0000259" key="6">
    <source>
        <dbReference type="PROSITE" id="PS50166"/>
    </source>
</evidence>
<comment type="subcellular location">
    <subcellularLocation>
        <location evidence="1">Nucleus</location>
    </subcellularLocation>
</comment>
<dbReference type="PANTHER" id="PTHR12363">
    <property type="entry name" value="TRANSPORTIN 3 AND IMPORTIN 13"/>
    <property type="match status" value="1"/>
</dbReference>
<protein>
    <recommendedName>
        <fullName evidence="6">Importin N-terminal domain-containing protein</fullName>
    </recommendedName>
</protein>
<evidence type="ECO:0000256" key="2">
    <source>
        <dbReference type="ARBA" id="ARBA00007991"/>
    </source>
</evidence>
<proteinExistence type="inferred from homology"/>
<dbReference type="PANTHER" id="PTHR12363:SF33">
    <property type="entry name" value="IMPORTIN-13"/>
    <property type="match status" value="1"/>
</dbReference>
<dbReference type="SUPFAM" id="SSF48371">
    <property type="entry name" value="ARM repeat"/>
    <property type="match status" value="1"/>
</dbReference>
<organism evidence="7 8">
    <name type="scientific">Cotesia glomerata</name>
    <name type="common">Lepidopteran parasitic wasp</name>
    <name type="synonym">Apanteles glomeratus</name>
    <dbReference type="NCBI Taxonomy" id="32391"/>
    <lineage>
        <taxon>Eukaryota</taxon>
        <taxon>Metazoa</taxon>
        <taxon>Ecdysozoa</taxon>
        <taxon>Arthropoda</taxon>
        <taxon>Hexapoda</taxon>
        <taxon>Insecta</taxon>
        <taxon>Pterygota</taxon>
        <taxon>Neoptera</taxon>
        <taxon>Endopterygota</taxon>
        <taxon>Hymenoptera</taxon>
        <taxon>Apocrita</taxon>
        <taxon>Ichneumonoidea</taxon>
        <taxon>Braconidae</taxon>
        <taxon>Microgastrinae</taxon>
        <taxon>Cotesia</taxon>
    </lineage>
</organism>
<dbReference type="GO" id="GO:0005634">
    <property type="term" value="C:nucleus"/>
    <property type="evidence" value="ECO:0007669"/>
    <property type="project" value="UniProtKB-SubCell"/>
</dbReference>
<dbReference type="InterPro" id="IPR001494">
    <property type="entry name" value="Importin-beta_N"/>
</dbReference>
<feature type="domain" description="Importin N-terminal" evidence="6">
    <location>
        <begin position="48"/>
        <end position="94"/>
    </location>
</feature>
<dbReference type="Pfam" id="PF03810">
    <property type="entry name" value="IBN_N"/>
    <property type="match status" value="1"/>
</dbReference>
<evidence type="ECO:0000256" key="4">
    <source>
        <dbReference type="ARBA" id="ARBA00022448"/>
    </source>
</evidence>
<accession>A0AAV7IG95</accession>
<gene>
    <name evidence="7" type="ORF">KQX54_020705</name>
</gene>
<dbReference type="Pfam" id="PF18806">
    <property type="entry name" value="Importin_rep_3"/>
    <property type="match status" value="1"/>
</dbReference>
<dbReference type="InterPro" id="IPR040709">
    <property type="entry name" value="Importin_rep_1"/>
</dbReference>
<dbReference type="SMART" id="SM00913">
    <property type="entry name" value="IBN_N"/>
    <property type="match status" value="1"/>
</dbReference>
<dbReference type="GO" id="GO:0006606">
    <property type="term" value="P:protein import into nucleus"/>
    <property type="evidence" value="ECO:0007669"/>
    <property type="project" value="TreeGrafter"/>
</dbReference>
<comment type="similarity">
    <text evidence="2">Belongs to the importin beta family.</text>
</comment>
<dbReference type="Gene3D" id="1.25.10.10">
    <property type="entry name" value="Leucine-rich Repeat Variant"/>
    <property type="match status" value="1"/>
</dbReference>
<dbReference type="GO" id="GO:0005737">
    <property type="term" value="C:cytoplasm"/>
    <property type="evidence" value="ECO:0007669"/>
    <property type="project" value="TreeGrafter"/>
</dbReference>
<evidence type="ECO:0000313" key="7">
    <source>
        <dbReference type="EMBL" id="KAH0550751.1"/>
    </source>
</evidence>
<dbReference type="GO" id="GO:0031267">
    <property type="term" value="F:small GTPase binding"/>
    <property type="evidence" value="ECO:0007669"/>
    <property type="project" value="InterPro"/>
</dbReference>
<dbReference type="InterPro" id="IPR011989">
    <property type="entry name" value="ARM-like"/>
</dbReference>
<dbReference type="EMBL" id="JAHXZJ010001864">
    <property type="protein sequence ID" value="KAH0550751.1"/>
    <property type="molecule type" value="Genomic_DNA"/>
</dbReference>
<dbReference type="PROSITE" id="PS50166">
    <property type="entry name" value="IMPORTIN_B_NT"/>
    <property type="match status" value="1"/>
</dbReference>
<dbReference type="Proteomes" id="UP000826195">
    <property type="component" value="Unassembled WGS sequence"/>
</dbReference>
<evidence type="ECO:0000256" key="3">
    <source>
        <dbReference type="ARBA" id="ARBA00011422"/>
    </source>
</evidence>
<dbReference type="InterPro" id="IPR040520">
    <property type="entry name" value="Importin_rep_3"/>
</dbReference>
<evidence type="ECO:0000256" key="5">
    <source>
        <dbReference type="ARBA" id="ARBA00023242"/>
    </source>
</evidence>
<comment type="subunit">
    <text evidence="3">Interacts with UBC9, RAN, RBM8A, eIF-1A and PAX6.</text>
</comment>
<name>A0AAV7IG95_COTGL</name>
<dbReference type="InterPro" id="IPR051345">
    <property type="entry name" value="Importin_beta-like_NTR"/>
</dbReference>
<keyword evidence="4" id="KW-0813">Transport</keyword>
<dbReference type="InterPro" id="IPR016024">
    <property type="entry name" value="ARM-type_fold"/>
</dbReference>
<sequence>MESDNLLASIDEVENTINRFYAGGAPHLHNVLLHFQASPQAWNLVWALLDPSRSWSAQFFAATTLQTKILKQWDEIPATDYPFLKNELLRRIVSPRTPKVTVAKLFEALAAFLSNYYGTDDRTENGENKELMDDLLGMLPYNNPETLEILLGVFLALLLDVEKRKGTKRTKLRQQLGLNENPSENWSKSTWLLKQVFTTYAETISDENNFFFMALECALLWIKMYPPLDLINQLFEHFLIAAAHYVPKNDDLDDESRGWDVSREILSTAMSQEGLLKRPALFWEWTRALVTLAQQNGNVSFASILTGLGETNTRTLLLALVQETDESKRWTVETLINLLIRCSEYPGRYATQERYSSIPLGFWFSLQDHISMLDTPLDVQVRHALKPIYVRLVHVQLQKMTLPLSPEEAGTAEEREVFRCYRQDIADNMTYCFNIIGQELLVILGQRLSPPLIDTLKWVDVEATLYSFQALSDCVETNDLECVPALMNLIITGISYDKYPDEVLACACSTIAAYAEWLGENPDPWLERSLQLITYSLTQSPIVLARATMALKDITRECQENLATLAPSILDTISKTLMVLPTGSNEGLRLMYAAGKLINALRTTEEQLQYLDATLGQCVLKLRELLQNPVLEFKENVTTQLRMATMFLSTLEGAMGKSVLDGLMPTFNQIVAHPELSQNDVVLDAMYNCAQRALQCLLHPEKDSKSLLKLLVDAYKIRPHPAALQLLRQVVLLFGTDSNNTMGPIFAEIGGHTLSGLDSCSSSGGNLSDFGDLLEAYLGLLGQICKKTPKLMLQVPEYISNMLRCGIVSLGLPETAVIKAAATFLIHAIAQSQISSYVENVGAELVAMIMDCIGGKVARSNLEHHSQVLHALNNYFKKNIGAWIRSALEEGVLSSLTPSQKETLTRSILAERNKGRLSEMLQKFSLEYSKPVVGL</sequence>